<gene>
    <name evidence="1" type="ORF">AVEN_141178_1</name>
</gene>
<evidence type="ECO:0000313" key="1">
    <source>
        <dbReference type="EMBL" id="GBM31477.1"/>
    </source>
</evidence>
<organism evidence="1 2">
    <name type="scientific">Araneus ventricosus</name>
    <name type="common">Orbweaver spider</name>
    <name type="synonym">Epeira ventricosa</name>
    <dbReference type="NCBI Taxonomy" id="182803"/>
    <lineage>
        <taxon>Eukaryota</taxon>
        <taxon>Metazoa</taxon>
        <taxon>Ecdysozoa</taxon>
        <taxon>Arthropoda</taxon>
        <taxon>Chelicerata</taxon>
        <taxon>Arachnida</taxon>
        <taxon>Araneae</taxon>
        <taxon>Araneomorphae</taxon>
        <taxon>Entelegynae</taxon>
        <taxon>Araneoidea</taxon>
        <taxon>Araneidae</taxon>
        <taxon>Araneus</taxon>
    </lineage>
</organism>
<dbReference type="InterPro" id="IPR008042">
    <property type="entry name" value="Retrotrans_Pao"/>
</dbReference>
<evidence type="ECO:0000313" key="2">
    <source>
        <dbReference type="Proteomes" id="UP000499080"/>
    </source>
</evidence>
<sequence>MLQDLWKSKASWDDSVPPTIHDTWSKFRLESSHLNAISIPRYLGVDEESSMQLHRLCDASTKVFEAVVYIKNVHNNKVSLVSTKTRVAPIKELIIPKLELSGALLLAELITAIQRSLSVPVNELFLWTDSNIVLGWINKPPIKGNIFIKNRIDKILNLTSKEVWYHIPGKVNPADCATRGLFCEQCKDSVQWWTGPYRIKQDFQSPISSKILITQFEESDFGPPPSSVNVNPNSLNDILLQFSSFTNVI</sequence>
<dbReference type="PANTHER" id="PTHR47331:SF5">
    <property type="entry name" value="RIBONUCLEASE H"/>
    <property type="match status" value="1"/>
</dbReference>
<accession>A0A4Y2ESK0</accession>
<dbReference type="OrthoDB" id="6436866at2759"/>
<dbReference type="Proteomes" id="UP000499080">
    <property type="component" value="Unassembled WGS sequence"/>
</dbReference>
<comment type="caution">
    <text evidence="1">The sequence shown here is derived from an EMBL/GenBank/DDBJ whole genome shotgun (WGS) entry which is preliminary data.</text>
</comment>
<dbReference type="PANTHER" id="PTHR47331">
    <property type="entry name" value="PHD-TYPE DOMAIN-CONTAINING PROTEIN"/>
    <property type="match status" value="1"/>
</dbReference>
<reference evidence="1 2" key="1">
    <citation type="journal article" date="2019" name="Sci. Rep.">
        <title>Orb-weaving spider Araneus ventricosus genome elucidates the spidroin gene catalogue.</title>
        <authorList>
            <person name="Kono N."/>
            <person name="Nakamura H."/>
            <person name="Ohtoshi R."/>
            <person name="Moran D.A.P."/>
            <person name="Shinohara A."/>
            <person name="Yoshida Y."/>
            <person name="Fujiwara M."/>
            <person name="Mori M."/>
            <person name="Tomita M."/>
            <person name="Arakawa K."/>
        </authorList>
    </citation>
    <scope>NUCLEOTIDE SEQUENCE [LARGE SCALE GENOMIC DNA]</scope>
</reference>
<dbReference type="AlphaFoldDB" id="A0A4Y2ESK0"/>
<protein>
    <submittedName>
        <fullName evidence="1">Uncharacterized protein</fullName>
    </submittedName>
</protein>
<keyword evidence="2" id="KW-1185">Reference proteome</keyword>
<proteinExistence type="predicted"/>
<name>A0A4Y2ESK0_ARAVE</name>
<dbReference type="Pfam" id="PF05380">
    <property type="entry name" value="Peptidase_A17"/>
    <property type="match status" value="1"/>
</dbReference>
<dbReference type="EMBL" id="BGPR01000685">
    <property type="protein sequence ID" value="GBM31477.1"/>
    <property type="molecule type" value="Genomic_DNA"/>
</dbReference>